<keyword evidence="1" id="KW-0677">Repeat</keyword>
<dbReference type="PANTHER" id="PTHR22767">
    <property type="entry name" value="N-TERMINAL ACETYLTRANSFERASE-RELATED"/>
    <property type="match status" value="1"/>
</dbReference>
<evidence type="ECO:0000256" key="2">
    <source>
        <dbReference type="ARBA" id="ARBA00022803"/>
    </source>
</evidence>
<dbReference type="InterPro" id="IPR021183">
    <property type="entry name" value="NatA_aux_su"/>
</dbReference>
<dbReference type="AlphaFoldDB" id="A0A8J4T1R2"/>
<gene>
    <name evidence="5" type="ORF">PHET_04025</name>
</gene>
<evidence type="ECO:0000256" key="3">
    <source>
        <dbReference type="PROSITE-ProRule" id="PRU00339"/>
    </source>
</evidence>
<dbReference type="EMBL" id="LUCH01002012">
    <property type="protein sequence ID" value="KAF5402125.1"/>
    <property type="molecule type" value="Genomic_DNA"/>
</dbReference>
<dbReference type="PIRSF" id="PIRSF000422">
    <property type="entry name" value="N-terminal-AcTrfase-A_aux_su"/>
    <property type="match status" value="1"/>
</dbReference>
<dbReference type="GO" id="GO:0031415">
    <property type="term" value="C:NatA complex"/>
    <property type="evidence" value="ECO:0007669"/>
    <property type="project" value="TreeGrafter"/>
</dbReference>
<name>A0A8J4T1R2_9TREM</name>
<evidence type="ECO:0000313" key="6">
    <source>
        <dbReference type="Proteomes" id="UP000748531"/>
    </source>
</evidence>
<feature type="region of interest" description="Disordered" evidence="4">
    <location>
        <begin position="557"/>
        <end position="632"/>
    </location>
</feature>
<feature type="repeat" description="TPR" evidence="3">
    <location>
        <begin position="68"/>
        <end position="101"/>
    </location>
</feature>
<evidence type="ECO:0000256" key="1">
    <source>
        <dbReference type="ARBA" id="ARBA00022737"/>
    </source>
</evidence>
<dbReference type="Gene3D" id="1.25.40.1040">
    <property type="match status" value="1"/>
</dbReference>
<feature type="compositionally biased region" description="Basic and acidic residues" evidence="4">
    <location>
        <begin position="586"/>
        <end position="606"/>
    </location>
</feature>
<dbReference type="Pfam" id="PF13181">
    <property type="entry name" value="TPR_8"/>
    <property type="match status" value="1"/>
</dbReference>
<accession>A0A8J4T1R2</accession>
<evidence type="ECO:0000256" key="4">
    <source>
        <dbReference type="SAM" id="MobiDB-lite"/>
    </source>
</evidence>
<organism evidence="5 6">
    <name type="scientific">Paragonimus heterotremus</name>
    <dbReference type="NCBI Taxonomy" id="100268"/>
    <lineage>
        <taxon>Eukaryota</taxon>
        <taxon>Metazoa</taxon>
        <taxon>Spiralia</taxon>
        <taxon>Lophotrochozoa</taxon>
        <taxon>Platyhelminthes</taxon>
        <taxon>Trematoda</taxon>
        <taxon>Digenea</taxon>
        <taxon>Plagiorchiida</taxon>
        <taxon>Troglotremata</taxon>
        <taxon>Troglotrematidae</taxon>
        <taxon>Paragonimus</taxon>
    </lineage>
</organism>
<dbReference type="InterPro" id="IPR019734">
    <property type="entry name" value="TPR_rpt"/>
</dbReference>
<keyword evidence="6" id="KW-1185">Reference proteome</keyword>
<keyword evidence="2 3" id="KW-0802">TPR repeat</keyword>
<proteinExistence type="predicted"/>
<comment type="caution">
    <text evidence="5">The sequence shown here is derived from an EMBL/GenBank/DDBJ whole genome shotgun (WGS) entry which is preliminary data.</text>
</comment>
<dbReference type="PANTHER" id="PTHR22767:SF2">
    <property type="entry name" value="N(ALPHA)-ACETYLTRANSFERASE 15_16, ISOFORM A"/>
    <property type="match status" value="1"/>
</dbReference>
<dbReference type="InterPro" id="IPR011990">
    <property type="entry name" value="TPR-like_helical_dom_sf"/>
</dbReference>
<evidence type="ECO:0000313" key="5">
    <source>
        <dbReference type="EMBL" id="KAF5402125.1"/>
    </source>
</evidence>
<protein>
    <submittedName>
        <fullName evidence="5">Peptide alpha-N-acetyltransferase</fullName>
    </submittedName>
</protein>
<dbReference type="Gene3D" id="1.25.40.1010">
    <property type="match status" value="1"/>
</dbReference>
<dbReference type="SUPFAM" id="SSF48452">
    <property type="entry name" value="TPR-like"/>
    <property type="match status" value="2"/>
</dbReference>
<dbReference type="PROSITE" id="PS50005">
    <property type="entry name" value="TPR"/>
    <property type="match status" value="1"/>
</dbReference>
<sequence>MWKHANSNTLPPKELSIFKRVVKYYDQKQYKNGLKYAKQILGNPKFAEHGETLAMKGMLLNCLGKKEESRWHIYGLIQKSDRKYDEAIKCYVQALRLDSENLQDTRYKLLMLRPSQSASWLGYAVVHHLLGNYDIALTVLNEMNKGQGDGAAGYETSELILYRAMLMMEAGKHEQALNHLNDSAKDIVDIDSLLELKTKILIHMGNLEEAKVNAWELVDRNTDNLLHIELLCRANSVDSENVDVSTRKHTFEEILERYPTARLARRRVLELYSGMHWCYLVYLALGAQFTVHLDNYLKQHLRKGSPPLFIQLKKLWFDPEKLKTLETLLNDYRRNMELYQSLQSDPIIEEPPSTTVWLNYLFAQFLNFSGRYQEALDLVDSQLSATPTLVDFYVLKADIYNTAGDVITASRWMEEAQSLDTADRYINARCTKFMVQAHRLDDAIAMASKFTRGNTSALEYLSEMQCMWFLIESARTLKRLSKIGESLKLCHEVEQHYRNILDDQLDFHSYCLRKGTLRAYIETVRLEDRLRDHPSYFDVAHLAIKIYLQLHARPLGTDGDRSGGDQSNITTSEAKKLRNKQRKAARRAEAEAARARAEQERREQAIRSRQPAGDETDPDRLTNPANGLDPYALARPADPLEEACKFLRPLIDLSPKRIEVHCLAYEIYERKGKWLLMLRAIKHGKRLPDSSNHPWFHECCIRFLCKLRSSADRLQDPTDSPVYRIVMCELPVLFDGWSSSAGSFPSVLNEEFIARNANSFPHLFRGVLSRCIIDPANRKEHLSHLPQPTETLRNVDWETCAESLQLLKTAYINPQLGEIDASVINEFRVICAKRFPMANAFLTEQELDALRSKMVADGAATAVSGVYVSFNATDSRDDSGVRMFEANQLVDPMEKLTVSNEKLMNGEVSSDKQDDLEPQSCRVQSVGQVSPSVNEATAAGFFY</sequence>
<dbReference type="Pfam" id="PF12569">
    <property type="entry name" value="NatA_aux_su"/>
    <property type="match status" value="1"/>
</dbReference>
<dbReference type="Proteomes" id="UP000748531">
    <property type="component" value="Unassembled WGS sequence"/>
</dbReference>
<reference evidence="5" key="1">
    <citation type="submission" date="2019-05" db="EMBL/GenBank/DDBJ databases">
        <title>Annotation for the trematode Paragonimus heterotremus.</title>
        <authorList>
            <person name="Choi Y.-J."/>
        </authorList>
    </citation>
    <scope>NUCLEOTIDE SEQUENCE</scope>
    <source>
        <strain evidence="5">LC</strain>
    </source>
</reference>
<dbReference type="OrthoDB" id="10263032at2759"/>